<gene>
    <name evidence="2" type="ORF">D9615_000019</name>
</gene>
<organism evidence="2 3">
    <name type="scientific">Tricholomella constricta</name>
    <dbReference type="NCBI Taxonomy" id="117010"/>
    <lineage>
        <taxon>Eukaryota</taxon>
        <taxon>Fungi</taxon>
        <taxon>Dikarya</taxon>
        <taxon>Basidiomycota</taxon>
        <taxon>Agaricomycotina</taxon>
        <taxon>Agaricomycetes</taxon>
        <taxon>Agaricomycetidae</taxon>
        <taxon>Agaricales</taxon>
        <taxon>Tricholomatineae</taxon>
        <taxon>Lyophyllaceae</taxon>
        <taxon>Tricholomella</taxon>
    </lineage>
</organism>
<feature type="region of interest" description="Disordered" evidence="1">
    <location>
        <begin position="183"/>
        <end position="206"/>
    </location>
</feature>
<dbReference type="AlphaFoldDB" id="A0A8H5HRY8"/>
<evidence type="ECO:0000313" key="3">
    <source>
        <dbReference type="Proteomes" id="UP000565441"/>
    </source>
</evidence>
<comment type="caution">
    <text evidence="2">The sequence shown here is derived from an EMBL/GenBank/DDBJ whole genome shotgun (WGS) entry which is preliminary data.</text>
</comment>
<protein>
    <submittedName>
        <fullName evidence="2">Uncharacterized protein</fullName>
    </submittedName>
</protein>
<name>A0A8H5HRY8_9AGAR</name>
<sequence>MSLSIDDLASSLSASHIGQEALDLAALQAQLAQTLFGQSITHSSNPQKVSRKTSFTQPCNTPTSSYSFSHFHDVRQGKASGSESIWAFDGSSFNLTDNTEEDERMVEDLLIPCSPMSMNPLQFSLPFSAGSKSHHLSNNQTSETHSSLFTSTDPFYIAQSQAQYQNPAPHSAFTQLGQLSHQSPFCSAQGRDHPGTSNTAPPLSMDTHPFIIATSTAFDH</sequence>
<proteinExistence type="predicted"/>
<evidence type="ECO:0000313" key="2">
    <source>
        <dbReference type="EMBL" id="KAF5388140.1"/>
    </source>
</evidence>
<reference evidence="2 3" key="1">
    <citation type="journal article" date="2020" name="ISME J.">
        <title>Uncovering the hidden diversity of litter-decomposition mechanisms in mushroom-forming fungi.</title>
        <authorList>
            <person name="Floudas D."/>
            <person name="Bentzer J."/>
            <person name="Ahren D."/>
            <person name="Johansson T."/>
            <person name="Persson P."/>
            <person name="Tunlid A."/>
        </authorList>
    </citation>
    <scope>NUCLEOTIDE SEQUENCE [LARGE SCALE GENOMIC DNA]</scope>
    <source>
        <strain evidence="2 3">CBS 661.87</strain>
    </source>
</reference>
<dbReference type="Proteomes" id="UP000565441">
    <property type="component" value="Unassembled WGS sequence"/>
</dbReference>
<dbReference type="EMBL" id="JAACJP010000001">
    <property type="protein sequence ID" value="KAF5388140.1"/>
    <property type="molecule type" value="Genomic_DNA"/>
</dbReference>
<evidence type="ECO:0000256" key="1">
    <source>
        <dbReference type="SAM" id="MobiDB-lite"/>
    </source>
</evidence>
<dbReference type="OrthoDB" id="3262664at2759"/>
<accession>A0A8H5HRY8</accession>
<keyword evidence="3" id="KW-1185">Reference proteome</keyword>